<reference evidence="3 4" key="1">
    <citation type="journal article" date="2006" name="Science">
        <title>Phytophthora genome sequences uncover evolutionary origins and mechanisms of pathogenesis.</title>
        <authorList>
            <person name="Tyler B.M."/>
            <person name="Tripathy S."/>
            <person name="Zhang X."/>
            <person name="Dehal P."/>
            <person name="Jiang R.H."/>
            <person name="Aerts A."/>
            <person name="Arredondo F.D."/>
            <person name="Baxter L."/>
            <person name="Bensasson D."/>
            <person name="Beynon J.L."/>
            <person name="Chapman J."/>
            <person name="Damasceno C.M."/>
            <person name="Dorrance A.E."/>
            <person name="Dou D."/>
            <person name="Dickerman A.W."/>
            <person name="Dubchak I.L."/>
            <person name="Garbelotto M."/>
            <person name="Gijzen M."/>
            <person name="Gordon S.G."/>
            <person name="Govers F."/>
            <person name="Grunwald N.J."/>
            <person name="Huang W."/>
            <person name="Ivors K.L."/>
            <person name="Jones R.W."/>
            <person name="Kamoun S."/>
            <person name="Krampis K."/>
            <person name="Lamour K.H."/>
            <person name="Lee M.K."/>
            <person name="McDonald W.H."/>
            <person name="Medina M."/>
            <person name="Meijer H.J."/>
            <person name="Nordberg E.K."/>
            <person name="Maclean D.J."/>
            <person name="Ospina-Giraldo M.D."/>
            <person name="Morris P.F."/>
            <person name="Phuntumart V."/>
            <person name="Putnam N.H."/>
            <person name="Rash S."/>
            <person name="Rose J.K."/>
            <person name="Sakihama Y."/>
            <person name="Salamov A.A."/>
            <person name="Savidor A."/>
            <person name="Scheuring C.F."/>
            <person name="Smith B.M."/>
            <person name="Sobral B.W."/>
            <person name="Terry A."/>
            <person name="Torto-Alalibo T.A."/>
            <person name="Win J."/>
            <person name="Xu Z."/>
            <person name="Zhang H."/>
            <person name="Grigoriev I.V."/>
            <person name="Rokhsar D.S."/>
            <person name="Boore J.L."/>
        </authorList>
    </citation>
    <scope>NUCLEOTIDE SEQUENCE [LARGE SCALE GENOMIC DNA]</scope>
    <source>
        <strain evidence="3 4">P6497</strain>
    </source>
</reference>
<feature type="non-terminal residue" evidence="3">
    <location>
        <position position="133"/>
    </location>
</feature>
<dbReference type="EMBL" id="JH159152">
    <property type="protein sequence ID" value="EGZ25655.1"/>
    <property type="molecule type" value="Genomic_DNA"/>
</dbReference>
<evidence type="ECO:0000313" key="4">
    <source>
        <dbReference type="Proteomes" id="UP000002640"/>
    </source>
</evidence>
<evidence type="ECO:0000256" key="1">
    <source>
        <dbReference type="PROSITE-ProRule" id="PRU00325"/>
    </source>
</evidence>
<dbReference type="AlphaFoldDB" id="G4YX87"/>
<feature type="domain" description="SWIM-type" evidence="2">
    <location>
        <begin position="72"/>
        <end position="117"/>
    </location>
</feature>
<dbReference type="Proteomes" id="UP000002640">
    <property type="component" value="Unassembled WGS sequence"/>
</dbReference>
<organism evidence="3 4">
    <name type="scientific">Phytophthora sojae (strain P6497)</name>
    <name type="common">Soybean stem and root rot agent</name>
    <name type="synonym">Phytophthora megasperma f. sp. glycines</name>
    <dbReference type="NCBI Taxonomy" id="1094619"/>
    <lineage>
        <taxon>Eukaryota</taxon>
        <taxon>Sar</taxon>
        <taxon>Stramenopiles</taxon>
        <taxon>Oomycota</taxon>
        <taxon>Peronosporomycetes</taxon>
        <taxon>Peronosporales</taxon>
        <taxon>Peronosporaceae</taxon>
        <taxon>Phytophthora</taxon>
    </lineage>
</organism>
<keyword evidence="4" id="KW-1185">Reference proteome</keyword>
<evidence type="ECO:0000259" key="2">
    <source>
        <dbReference type="PROSITE" id="PS50966"/>
    </source>
</evidence>
<dbReference type="InParanoid" id="G4YX87"/>
<sequence length="133" mass="15636">MWANYIRGSGNTTTNRIESNWNQVKLLLGKRPRLDATISGLLAHQGTIVRQVLATMRKHVSTSRHPGAIPDFLTRWELSTRRNTYVCNDYEWTCTCLFYCSHHLPCQHLMFIADRVHRFEYLPESTVPQRWDM</sequence>
<name>G4YX87_PHYSP</name>
<accession>G4YX87</accession>
<dbReference type="InterPro" id="IPR007527">
    <property type="entry name" value="Znf_SWIM"/>
</dbReference>
<keyword evidence="1" id="KW-0863">Zinc-finger</keyword>
<dbReference type="RefSeq" id="XP_009520943.1">
    <property type="nucleotide sequence ID" value="XM_009522648.1"/>
</dbReference>
<keyword evidence="1" id="KW-0862">Zinc</keyword>
<dbReference type="GO" id="GO:0008270">
    <property type="term" value="F:zinc ion binding"/>
    <property type="evidence" value="ECO:0007669"/>
    <property type="project" value="UniProtKB-KW"/>
</dbReference>
<dbReference type="GeneID" id="20651508"/>
<keyword evidence="1" id="KW-0479">Metal-binding</keyword>
<dbReference type="PROSITE" id="PS50966">
    <property type="entry name" value="ZF_SWIM"/>
    <property type="match status" value="1"/>
</dbReference>
<evidence type="ECO:0000313" key="3">
    <source>
        <dbReference type="EMBL" id="EGZ25655.1"/>
    </source>
</evidence>
<dbReference type="KEGG" id="psoj:PHYSODRAFT_407236"/>
<gene>
    <name evidence="3" type="ORF">PHYSODRAFT_407236</name>
</gene>
<protein>
    <recommendedName>
        <fullName evidence="2">SWIM-type domain-containing protein</fullName>
    </recommendedName>
</protein>
<proteinExistence type="predicted"/>